<proteinExistence type="predicted"/>
<feature type="region of interest" description="Disordered" evidence="1">
    <location>
        <begin position="28"/>
        <end position="52"/>
    </location>
</feature>
<reference evidence="3" key="2">
    <citation type="journal article" date="2021" name="PeerJ">
        <title>Extensive microbial diversity within the chicken gut microbiome revealed by metagenomics and culture.</title>
        <authorList>
            <person name="Gilroy R."/>
            <person name="Ravi A."/>
            <person name="Getino M."/>
            <person name="Pursley I."/>
            <person name="Horton D.L."/>
            <person name="Alikhan N.F."/>
            <person name="Baker D."/>
            <person name="Gharbi K."/>
            <person name="Hall N."/>
            <person name="Watson M."/>
            <person name="Adriaenssens E.M."/>
            <person name="Foster-Nyarko E."/>
            <person name="Jarju S."/>
            <person name="Secka A."/>
            <person name="Antonio M."/>
            <person name="Oren A."/>
            <person name="Chaudhuri R.R."/>
            <person name="La Ragione R."/>
            <person name="Hildebrand F."/>
            <person name="Pallen M.J."/>
        </authorList>
    </citation>
    <scope>NUCLEOTIDE SEQUENCE</scope>
    <source>
        <strain evidence="3">CHK199-13235</strain>
    </source>
</reference>
<dbReference type="InterPro" id="IPR006059">
    <property type="entry name" value="SBP"/>
</dbReference>
<protein>
    <submittedName>
        <fullName evidence="3">Extracellular solute-binding protein</fullName>
    </submittedName>
</protein>
<comment type="caution">
    <text evidence="3">The sequence shown here is derived from an EMBL/GenBank/DDBJ whole genome shotgun (WGS) entry which is preliminary data.</text>
</comment>
<dbReference type="Pfam" id="PF01547">
    <property type="entry name" value="SBP_bac_1"/>
    <property type="match status" value="1"/>
</dbReference>
<dbReference type="PANTHER" id="PTHR43649">
    <property type="entry name" value="ARABINOSE-BINDING PROTEIN-RELATED"/>
    <property type="match status" value="1"/>
</dbReference>
<feature type="compositionally biased region" description="Polar residues" evidence="1">
    <location>
        <begin position="39"/>
        <end position="48"/>
    </location>
</feature>
<dbReference type="Gene3D" id="3.40.190.10">
    <property type="entry name" value="Periplasmic binding protein-like II"/>
    <property type="match status" value="2"/>
</dbReference>
<keyword evidence="2" id="KW-0732">Signal</keyword>
<feature type="signal peptide" evidence="2">
    <location>
        <begin position="1"/>
        <end position="24"/>
    </location>
</feature>
<dbReference type="SUPFAM" id="SSF53850">
    <property type="entry name" value="Periplasmic binding protein-like II"/>
    <property type="match status" value="1"/>
</dbReference>
<accession>A0A9D1K0U4</accession>
<sequence>MKNLKTRKVLAFCMAAAMMAGVLGSCGGDTESSAPADGSETTAENSGGETSGDGDYVDLIWLSSGSAINEEDTSLVIQELAKQTGIMVQHNYVPTEKWQVLMASGDMEADILEVPAVDRQTLIEGGLIQPLDDLIAEYGPNIQKTMSQRTMDYWAKYVSYGRDQLYILSSHQAPDMEVVYDSVPYNYGVAPYIRWDYYEELGSPEVNNEDDLLNVLKQMQDAHPTNDLGRKTYAMSLEVTAGIWSYATMYSYYNGFESVGPAYMVSRDTEDNLHNMLEEDYVLWGAARYYNKAWQLGILDPETFTQKGENVTEKISNSQAFYTENSWNNYNTVLGESVGPEAGFEPILEAFPYAYAGGTSQFGWGFATAITSTTEHAEDAMKFLDYLYSEEGARLCYSGIEGVHWEYDADGVPAYTQETLDNRGNTEWDKANGLGKFHNWIGIDNMIPASDGYPVDLSQMPSMLKANNKALDEHYCELYGVEYPGQVGKVMEEEREGYKVVWWNGDTGSLMQVVPDDINRLATQVTDIMIKAFPKMIMSDTDEEFEQEKAACMQQIKDAGAQEIIDWVYSEWERCKEELGTL</sequence>
<dbReference type="AlphaFoldDB" id="A0A9D1K0U4"/>
<dbReference type="EMBL" id="DVJP01000082">
    <property type="protein sequence ID" value="HIS77675.1"/>
    <property type="molecule type" value="Genomic_DNA"/>
</dbReference>
<dbReference type="Proteomes" id="UP000824002">
    <property type="component" value="Unassembled WGS sequence"/>
</dbReference>
<name>A0A9D1K0U4_9FIRM</name>
<evidence type="ECO:0000256" key="2">
    <source>
        <dbReference type="SAM" id="SignalP"/>
    </source>
</evidence>
<feature type="chain" id="PRO_5039578873" evidence="2">
    <location>
        <begin position="25"/>
        <end position="582"/>
    </location>
</feature>
<gene>
    <name evidence="3" type="ORF">IAB51_12895</name>
</gene>
<dbReference type="InterPro" id="IPR050490">
    <property type="entry name" value="Bact_solute-bd_prot1"/>
</dbReference>
<evidence type="ECO:0000313" key="4">
    <source>
        <dbReference type="Proteomes" id="UP000824002"/>
    </source>
</evidence>
<evidence type="ECO:0000256" key="1">
    <source>
        <dbReference type="SAM" id="MobiDB-lite"/>
    </source>
</evidence>
<dbReference type="PANTHER" id="PTHR43649:SF12">
    <property type="entry name" value="DIACETYLCHITOBIOSE BINDING PROTEIN DASA"/>
    <property type="match status" value="1"/>
</dbReference>
<dbReference type="PROSITE" id="PS51257">
    <property type="entry name" value="PROKAR_LIPOPROTEIN"/>
    <property type="match status" value="1"/>
</dbReference>
<reference evidence="3" key="1">
    <citation type="submission" date="2020-10" db="EMBL/GenBank/DDBJ databases">
        <authorList>
            <person name="Gilroy R."/>
        </authorList>
    </citation>
    <scope>NUCLEOTIDE SEQUENCE</scope>
    <source>
        <strain evidence="3">CHK199-13235</strain>
    </source>
</reference>
<organism evidence="3 4">
    <name type="scientific">Candidatus Merdivicinus excrementipullorum</name>
    <dbReference type="NCBI Taxonomy" id="2840867"/>
    <lineage>
        <taxon>Bacteria</taxon>
        <taxon>Bacillati</taxon>
        <taxon>Bacillota</taxon>
        <taxon>Clostridia</taxon>
        <taxon>Eubacteriales</taxon>
        <taxon>Oscillospiraceae</taxon>
        <taxon>Oscillospiraceae incertae sedis</taxon>
        <taxon>Candidatus Merdivicinus</taxon>
    </lineage>
</organism>
<evidence type="ECO:0000313" key="3">
    <source>
        <dbReference type="EMBL" id="HIS77675.1"/>
    </source>
</evidence>